<dbReference type="Proteomes" id="UP000593567">
    <property type="component" value="Unassembled WGS sequence"/>
</dbReference>
<dbReference type="SUPFAM" id="SSF49503">
    <property type="entry name" value="Cupredoxins"/>
    <property type="match status" value="2"/>
</dbReference>
<feature type="compositionally biased region" description="Polar residues" evidence="3">
    <location>
        <begin position="996"/>
        <end position="1018"/>
    </location>
</feature>
<proteinExistence type="predicted"/>
<feature type="domain" description="Fibronectin type-III" evidence="4">
    <location>
        <begin position="1552"/>
        <end position="1655"/>
    </location>
</feature>
<feature type="compositionally biased region" description="Polar residues" evidence="3">
    <location>
        <begin position="960"/>
        <end position="972"/>
    </location>
</feature>
<feature type="compositionally biased region" description="Polar residues" evidence="3">
    <location>
        <begin position="1187"/>
        <end position="1198"/>
    </location>
</feature>
<evidence type="ECO:0000256" key="2">
    <source>
        <dbReference type="ARBA" id="ARBA00022982"/>
    </source>
</evidence>
<feature type="domain" description="Fibronectin type-III" evidence="4">
    <location>
        <begin position="1656"/>
        <end position="1768"/>
    </location>
</feature>
<evidence type="ECO:0000313" key="6">
    <source>
        <dbReference type="Proteomes" id="UP000593567"/>
    </source>
</evidence>
<dbReference type="Gene3D" id="2.60.40.420">
    <property type="entry name" value="Cupredoxins - blue copper proteins"/>
    <property type="match status" value="2"/>
</dbReference>
<sequence length="3260" mass="362619">MHYCFFFSVLYSNGFKKKAKPLNVTVTPRPHYDVTISDNGFHMKIITIDEGNWINFVWREKDCKIPHSVMQLEFCDQHCGFTPKKQRGIVPTLNGSYEQEFKVPGLYYFHTQSVTPEESGICVVHVNEVNREYRVEVKERRFEPMILLIEQGDKVWFSWTSTKDSHCVYQITPPDPDHPAADEYRAVRGGFAWHEPSTTGLVAHQFTQPGVYYYTDRDFSYAADYMGTIIVKPKQREHFVNVQPNAYTPGNCKGMTQKQMVQFCKAGMQTAVVNSVGIYHYKIPEVVNRLPTSSIIVQSGARNVTVRVDDSGFHPRSITVTPNSRVWFIWQSTEKHHNIRQVTYHGTPVKNGFCSGAPRQAPSAFMHQFSTPGVFYFVSKSLPRLFGAVVVATQPKVHTVDVRGSIKPDPLLIQENDVVAWSFNEQKNYDVTQIHTVKQVLSPQSRMVPPRLLMNRTFVDFGMFHFTSNSMIDKRNQGSSTSLVEIDDLRISSVIVDEHREQMGGTVELNHVVEIKCATEGAEIYFTIDGNTPYPWHKSSKLYDPKEGVILKYPGFCFVRACALYDGMLDSDLFTSRRFSVNETADTTTTEESEAETDEPIDIEMNQLWQACIPRIRAGSIDGDDGEMFLSWDELSERCLRLVKGYRLFINGVIYCNSFPPYYTTVAISGLAGGHTYEVVLECLPQNLELIPHRSNRINIRVNERVESGGPLISLERPESPEKLVIVWRSIATSSLPLQGYLVYLNNVQCGTMIVPGRNERRCRAAITTQPGMAYTVSVAAVPAYQGQHLMSNELSVSLPLDCSEIVLPPPHLRSANPDIYREYLEIRDGSTDLSTATSESSEEETESESATETGTEADVEDSITPRRQGIKALKHELALSFSKSSRKPVGKPSHPSKSKQPHTNHAAHHDLSLPVPETLQPIIFHADFGVSNDANARSNLQMVIQPGIDIFGNQDLQESTPQVSSFTSSAGESRRNPTAAGASSSKFSVSHTKSRIQQTQSKRSSKLQVATSGTSTDKGIIVHKEPMTSTSVGAGPSREPGLTASYEVNSTTSGETSGSDEEMASQHSLNNPVPAKVLAAPLSRSNSRNGSRSSSRVNSRPASPSSTNSVMVVSYSQPALVKNVMPPRRSTQSVRQIVSNPQKITSASDVVASAATPIKIPVPPAVGKPATVKQPYSNSPPPKQVLQGTQELPSPNVRNAKHSEPVPGTSHRPQQMQHSVTLHHQQPPQAPNPAVVSSSSQSSVQNINYHISMDNSQSNTSSGVSQYQAIQRLPSGTLHIVQEELTDQATDAETDLQYDGEPVQHGHEARTVFTPHSPIGVTHVNVVPDTPDGLGSMQPPPKETVLRVSNPETKLAPQLPQVTAEVEVHASVHQLNLPIKEPKVSRPVVVPVDTPSADLLVDETHAAAQDHPVSPKSSFVAPPSDYQLPIPVVHIEHIQGGGEIVNWELSDRPDMAYRLTSFAVNVIGEVFTVEVDSDISFECIVNMDGEKVNLVQHVWNVTKDHKCLLQGLANGTTYRIYVAANWTFLAGNYPRDTQSRSKEFDYTTVGAPQPPLLKAIRTELLNQVTIQWSAAKANTIPVAGYKVLLNGSSDFTMNGQPASVALPADCMQSTIDNLVPGRTVKIQVIATTNHPVGDSRPSNTLSVTCPVRPESPLIVNQPSYKKGVVVIAWDAPKQSIVESAGHPANITYYSIYVDGVWHGEIKANHASDTNGYQYYLNDLKPGVSYDISVKSISGQKVPEGSSIYCLCESLLSNTVPVTCAAPPASPHIYIEGMSPQGIDVTWEVPQQYGDAVLSGYQLMKNDSIYGSTIPPEVTSMNIRDVALGDEVKLQIIALTEHPVGGVDSSKQGHGRYAECKPGPKLSLQPPDSYQVTWWPGEIAQVQYVDIVGYINSCSTTDDHLLIQDLTPNTAYTMIVEARRKQHYVALDEMEDESREQVNRHFIISAKSKKLTVLTGQPPEPPSNLGVLASTCHSLQIGWDPPRERGVEVKLVRVDCVPVSKKVKTHICEELLPTETVINLHNLCEHTEYDITVTAVTEEYFESLPVGHEWKKERQIPYSNKVIPDSEWLPKSLITKVSDTCAELNWSPAIVFGNNRLLSYVVRWTRLDPNADKENEHYMEHLNLHKKETSATLKNLVPGYTPYTANLFWDKPTLCSVVARDAEGSPVYVKRYLEGYRLYINAKLHMQLDNSAQSVTLTKCKPGKSYDVSLVALTSTEAARREKKRGLRAEDDSDESLSMPVTVSLPSIQPGGLDNIDVRFVEDVNKEIGNIHVKWNTQSHHPDIKQWNVIWYERDQGMLHKTGLDPATTSCVIPVDKRKRIYEISVEHELYGQKAQPEPTQRLQVIVPGPVDAPEIFLKTVNEKDFTIEWGEPRCYGGVRVKGYQLYMNDKKIGRVLSSTHRKAVIPCRPNRQYKLCMYAIGTEYGNSSVSNSLLINTPGSRFCAGQLLDSAIVDFESWEASDQTDLKVRSSQVTDTSMKIDWVYENKPRSIRAYKVLWSCSTQPKDREVRVDTDEAEHSLVLQKLFPGITHYIKVFAIGDSDIIVEKSKQIIVQTSAPPDVPVIGIRACNLKYISIQWERPKCYGSAHITGYRVYVDGICESVNGPEEMTYNYTTGKFCTEYSFQVQAITDNDLASKPSDPLLVKWPGVIPPTVRQIASETNSSLKLCWEIPYCTEGIKIKHYKVVCREVDTQKIVQTVCPIHPDTTQAELYNVRKGNYQVYLEIYLHGNSDIFRSDAVTVEPFIFPDPPAITVTVVGLEERRQLEKITSDLVNKRYRLISVLADAGKNEGVIPGYKFKRTDIVHAQAKAKDYLMQVDGMLDDCFRSLANYTGSLLVHVSWTNTQSSQDVSVSGYRVLVDGKQFGTTLHSGVNNVRIKLNLESHVHRISMVTVSAKPYGISGESNTVDVLTTPFRPFVAFCYQNLHQQDSRWPSAGCCRYDSAVDYERQQTKMKLSHKGLLHKQLSPPQVNVLDVFECEFKPLLPPGGPERPTILLFWSSWCLSSQRVMEYMFKFSQFNNHKYDFVSLACGLDVTIPEERADLVHRITSNGWNDEQAMWHVTDQSASTVVAAQTFIQQNLIGKDGKKIKNVVKGPQIAFGNTSDLLGIPGVPTIVVIHPSNYIAWMGTFCTYDQSTFDIFIEHTLSECLELTCPMESCEQCQANADLYGLLTNSIGPNNGKRQTSGPPLVIPTTEKHIYGGRQHPALKRPQSSKLAKRPAQTKGVRNRPHSATSSKGSISIAKRPYSAKSADREI</sequence>
<dbReference type="PANTHER" id="PTHR34192">
    <property type="entry name" value="PLASTOCYANIN MAJOR ISOFORM, CHLOROPLASTIC-RELATED"/>
    <property type="match status" value="1"/>
</dbReference>
<evidence type="ECO:0000256" key="3">
    <source>
        <dbReference type="SAM" id="MobiDB-lite"/>
    </source>
</evidence>
<name>A0A7J7K037_BUGNE</name>
<evidence type="ECO:0000313" key="5">
    <source>
        <dbReference type="EMBL" id="KAF6031597.1"/>
    </source>
</evidence>
<accession>A0A7J7K037</accession>
<dbReference type="InterPro" id="IPR003961">
    <property type="entry name" value="FN3_dom"/>
</dbReference>
<dbReference type="SUPFAM" id="SSF52833">
    <property type="entry name" value="Thioredoxin-like"/>
    <property type="match status" value="1"/>
</dbReference>
<dbReference type="EMBL" id="VXIV02001586">
    <property type="protein sequence ID" value="KAF6031597.1"/>
    <property type="molecule type" value="Genomic_DNA"/>
</dbReference>
<dbReference type="InterPro" id="IPR013783">
    <property type="entry name" value="Ig-like_fold"/>
</dbReference>
<reference evidence="5" key="1">
    <citation type="submission" date="2020-06" db="EMBL/GenBank/DDBJ databases">
        <title>Draft genome of Bugula neritina, a colonial animal packing powerful symbionts and potential medicines.</title>
        <authorList>
            <person name="Rayko M."/>
        </authorList>
    </citation>
    <scope>NUCLEOTIDE SEQUENCE [LARGE SCALE GENOMIC DNA]</scope>
    <source>
        <strain evidence="5">Kwan_BN1</strain>
    </source>
</reference>
<dbReference type="InterPro" id="IPR036249">
    <property type="entry name" value="Thioredoxin-like_sf"/>
</dbReference>
<evidence type="ECO:0000256" key="1">
    <source>
        <dbReference type="ARBA" id="ARBA00022448"/>
    </source>
</evidence>
<feature type="compositionally biased region" description="Acidic residues" evidence="3">
    <location>
        <begin position="841"/>
        <end position="862"/>
    </location>
</feature>
<dbReference type="SUPFAM" id="SSF49265">
    <property type="entry name" value="Fibronectin type III"/>
    <property type="match status" value="5"/>
</dbReference>
<feature type="domain" description="Fibronectin type-III" evidence="4">
    <location>
        <begin position="2563"/>
        <end position="2658"/>
    </location>
</feature>
<dbReference type="InterPro" id="IPR036116">
    <property type="entry name" value="FN3_sf"/>
</dbReference>
<dbReference type="InterPro" id="IPR008972">
    <property type="entry name" value="Cupredoxin"/>
</dbReference>
<feature type="domain" description="Fibronectin type-III" evidence="4">
    <location>
        <begin position="1965"/>
        <end position="2060"/>
    </location>
</feature>
<feature type="compositionally biased region" description="Polar residues" evidence="3">
    <location>
        <begin position="1212"/>
        <end position="1225"/>
    </location>
</feature>
<dbReference type="PROSITE" id="PS50853">
    <property type="entry name" value="FN3"/>
    <property type="match status" value="4"/>
</dbReference>
<dbReference type="Pfam" id="PF13290">
    <property type="entry name" value="CHB_HEX_C_1"/>
    <property type="match status" value="1"/>
</dbReference>
<dbReference type="Pfam" id="PF00041">
    <property type="entry name" value="fn3"/>
    <property type="match status" value="1"/>
</dbReference>
<gene>
    <name evidence="5" type="ORF">EB796_010094</name>
</gene>
<feature type="compositionally biased region" description="Basic residues" evidence="3">
    <location>
        <begin position="885"/>
        <end position="907"/>
    </location>
</feature>
<protein>
    <recommendedName>
        <fullName evidence="4">Fibronectin type-III domain-containing protein</fullName>
    </recommendedName>
</protein>
<feature type="compositionally biased region" description="Low complexity" evidence="3">
    <location>
        <begin position="1082"/>
        <end position="1107"/>
    </location>
</feature>
<feature type="region of interest" description="Disordered" evidence="3">
    <location>
        <begin position="960"/>
        <end position="1111"/>
    </location>
</feature>
<comment type="caution">
    <text evidence="5">The sequence shown here is derived from an EMBL/GenBank/DDBJ whole genome shotgun (WGS) entry which is preliminary data.</text>
</comment>
<dbReference type="CDD" id="cd00063">
    <property type="entry name" value="FN3"/>
    <property type="match status" value="2"/>
</dbReference>
<keyword evidence="6" id="KW-1185">Reference proteome</keyword>
<feature type="region of interest" description="Disordered" evidence="3">
    <location>
        <begin position="1161"/>
        <end position="1244"/>
    </location>
</feature>
<keyword evidence="1" id="KW-0813">Transport</keyword>
<dbReference type="Gene3D" id="2.60.40.10">
    <property type="entry name" value="Immunoglobulins"/>
    <property type="match status" value="6"/>
</dbReference>
<evidence type="ECO:0000259" key="4">
    <source>
        <dbReference type="PROSITE" id="PS50853"/>
    </source>
</evidence>
<dbReference type="InterPro" id="IPR059177">
    <property type="entry name" value="GH29D-like_dom"/>
</dbReference>
<dbReference type="OrthoDB" id="10036029at2759"/>
<feature type="region of interest" description="Disordered" evidence="3">
    <location>
        <begin position="3208"/>
        <end position="3260"/>
    </location>
</feature>
<keyword evidence="2" id="KW-0249">Electron transport</keyword>
<organism evidence="5 6">
    <name type="scientific">Bugula neritina</name>
    <name type="common">Brown bryozoan</name>
    <name type="synonym">Sertularia neritina</name>
    <dbReference type="NCBI Taxonomy" id="10212"/>
    <lineage>
        <taxon>Eukaryota</taxon>
        <taxon>Metazoa</taxon>
        <taxon>Spiralia</taxon>
        <taxon>Lophotrochozoa</taxon>
        <taxon>Bryozoa</taxon>
        <taxon>Gymnolaemata</taxon>
        <taxon>Cheilostomatida</taxon>
        <taxon>Flustrina</taxon>
        <taxon>Buguloidea</taxon>
        <taxon>Bugulidae</taxon>
        <taxon>Bugula</taxon>
    </lineage>
</organism>
<feature type="region of interest" description="Disordered" evidence="3">
    <location>
        <begin position="832"/>
        <end position="866"/>
    </location>
</feature>
<feature type="compositionally biased region" description="Low complexity" evidence="3">
    <location>
        <begin position="1233"/>
        <end position="1244"/>
    </location>
</feature>
<feature type="region of interest" description="Disordered" evidence="3">
    <location>
        <begin position="882"/>
        <end position="908"/>
    </location>
</feature>
<dbReference type="PANTHER" id="PTHR34192:SF10">
    <property type="entry name" value="PLASTOCYANIN MAJOR ISOFORM, CHLOROPLASTIC-RELATED"/>
    <property type="match status" value="1"/>
</dbReference>
<dbReference type="SMART" id="SM00060">
    <property type="entry name" value="FN3"/>
    <property type="match status" value="10"/>
</dbReference>